<proteinExistence type="predicted"/>
<reference evidence="2 3" key="1">
    <citation type="journal article" date="2019" name="Nat. Ecol. Evol.">
        <title>Megaphylogeny resolves global patterns of mushroom evolution.</title>
        <authorList>
            <person name="Varga T."/>
            <person name="Krizsan K."/>
            <person name="Foldi C."/>
            <person name="Dima B."/>
            <person name="Sanchez-Garcia M."/>
            <person name="Sanchez-Ramirez S."/>
            <person name="Szollosi G.J."/>
            <person name="Szarkandi J.G."/>
            <person name="Papp V."/>
            <person name="Albert L."/>
            <person name="Andreopoulos W."/>
            <person name="Angelini C."/>
            <person name="Antonin V."/>
            <person name="Barry K.W."/>
            <person name="Bougher N.L."/>
            <person name="Buchanan P."/>
            <person name="Buyck B."/>
            <person name="Bense V."/>
            <person name="Catcheside P."/>
            <person name="Chovatia M."/>
            <person name="Cooper J."/>
            <person name="Damon W."/>
            <person name="Desjardin D."/>
            <person name="Finy P."/>
            <person name="Geml J."/>
            <person name="Haridas S."/>
            <person name="Hughes K."/>
            <person name="Justo A."/>
            <person name="Karasinski D."/>
            <person name="Kautmanova I."/>
            <person name="Kiss B."/>
            <person name="Kocsube S."/>
            <person name="Kotiranta H."/>
            <person name="LaButti K.M."/>
            <person name="Lechner B.E."/>
            <person name="Liimatainen K."/>
            <person name="Lipzen A."/>
            <person name="Lukacs Z."/>
            <person name="Mihaltcheva S."/>
            <person name="Morgado L.N."/>
            <person name="Niskanen T."/>
            <person name="Noordeloos M.E."/>
            <person name="Ohm R.A."/>
            <person name="Ortiz-Santana B."/>
            <person name="Ovrebo C."/>
            <person name="Racz N."/>
            <person name="Riley R."/>
            <person name="Savchenko A."/>
            <person name="Shiryaev A."/>
            <person name="Soop K."/>
            <person name="Spirin V."/>
            <person name="Szebenyi C."/>
            <person name="Tomsovsky M."/>
            <person name="Tulloss R.E."/>
            <person name="Uehling J."/>
            <person name="Grigoriev I.V."/>
            <person name="Vagvolgyi C."/>
            <person name="Papp T."/>
            <person name="Martin F.M."/>
            <person name="Miettinen O."/>
            <person name="Hibbett D.S."/>
            <person name="Nagy L.G."/>
        </authorList>
    </citation>
    <scope>NUCLEOTIDE SEQUENCE [LARGE SCALE GENOMIC DNA]</scope>
    <source>
        <strain evidence="2 3">OMC1185</strain>
    </source>
</reference>
<dbReference type="AlphaFoldDB" id="A0A5C3NJU7"/>
<dbReference type="STRING" id="5364.A0A5C3NJU7"/>
<feature type="compositionally biased region" description="Basic and acidic residues" evidence="1">
    <location>
        <begin position="51"/>
        <end position="61"/>
    </location>
</feature>
<dbReference type="OrthoDB" id="6415790at2759"/>
<gene>
    <name evidence="2" type="ORF">OE88DRAFT_161529</name>
</gene>
<protein>
    <submittedName>
        <fullName evidence="2">Uncharacterized protein</fullName>
    </submittedName>
</protein>
<dbReference type="EMBL" id="ML213503">
    <property type="protein sequence ID" value="TFK57683.1"/>
    <property type="molecule type" value="Genomic_DNA"/>
</dbReference>
<sequence length="190" mass="21548">MTAATLQFGPEWMRTKPQAPRSQVAPSPPPQSNAPPTASSYSSLVTPAPHPSEEKRDSSKPFKYSKEDMLRIYKESGGRGGLGLEVERWEGIVREGNSEPAALREWTEAEKKVVTRCLIYVADIVVYPWRTALCRVFELRNAQTAVHRLFRNHICDLAEWRKTAPHAQRLGGCQSYERTLWFAHGKKKRG</sequence>
<evidence type="ECO:0000256" key="1">
    <source>
        <dbReference type="SAM" id="MobiDB-lite"/>
    </source>
</evidence>
<feature type="region of interest" description="Disordered" evidence="1">
    <location>
        <begin position="1"/>
        <end position="61"/>
    </location>
</feature>
<evidence type="ECO:0000313" key="2">
    <source>
        <dbReference type="EMBL" id="TFK57683.1"/>
    </source>
</evidence>
<dbReference type="Proteomes" id="UP000305948">
    <property type="component" value="Unassembled WGS sequence"/>
</dbReference>
<keyword evidence="3" id="KW-1185">Reference proteome</keyword>
<name>A0A5C3NJU7_9AGAM</name>
<accession>A0A5C3NJU7</accession>
<organism evidence="2 3">
    <name type="scientific">Heliocybe sulcata</name>
    <dbReference type="NCBI Taxonomy" id="5364"/>
    <lineage>
        <taxon>Eukaryota</taxon>
        <taxon>Fungi</taxon>
        <taxon>Dikarya</taxon>
        <taxon>Basidiomycota</taxon>
        <taxon>Agaricomycotina</taxon>
        <taxon>Agaricomycetes</taxon>
        <taxon>Gloeophyllales</taxon>
        <taxon>Gloeophyllaceae</taxon>
        <taxon>Heliocybe</taxon>
    </lineage>
</organism>
<evidence type="ECO:0000313" key="3">
    <source>
        <dbReference type="Proteomes" id="UP000305948"/>
    </source>
</evidence>